<keyword evidence="9" id="KW-0915">Sodium</keyword>
<evidence type="ECO:0000256" key="4">
    <source>
        <dbReference type="ARBA" id="ARBA00022989"/>
    </source>
</evidence>
<evidence type="ECO:0000256" key="1">
    <source>
        <dbReference type="ARBA" id="ARBA00004651"/>
    </source>
</evidence>
<evidence type="ECO:0000256" key="5">
    <source>
        <dbReference type="ARBA" id="ARBA00023136"/>
    </source>
</evidence>
<name>A0A3G8YC01_9DEIO</name>
<dbReference type="OrthoDB" id="9815830at2"/>
<keyword evidence="9" id="KW-0813">Transport</keyword>
<dbReference type="EMBL" id="CP034183">
    <property type="protein sequence ID" value="AZI42909.1"/>
    <property type="molecule type" value="Genomic_DNA"/>
</dbReference>
<dbReference type="GO" id="GO:0005886">
    <property type="term" value="C:plasma membrane"/>
    <property type="evidence" value="ECO:0007669"/>
    <property type="project" value="UniProtKB-SubCell"/>
</dbReference>
<comment type="function">
    <text evidence="9">Fluoride-specific ion channel. Important for reducing fluoride concentration in the cell, thus reducing its toxicity.</text>
</comment>
<dbReference type="GO" id="GO:0062054">
    <property type="term" value="F:fluoride channel activity"/>
    <property type="evidence" value="ECO:0007669"/>
    <property type="project" value="UniProtKB-UniRule"/>
</dbReference>
<organism evidence="10 11">
    <name type="scientific">Deinococcus psychrotolerans</name>
    <dbReference type="NCBI Taxonomy" id="2489213"/>
    <lineage>
        <taxon>Bacteria</taxon>
        <taxon>Thermotogati</taxon>
        <taxon>Deinococcota</taxon>
        <taxon>Deinococci</taxon>
        <taxon>Deinococcales</taxon>
        <taxon>Deinococcaceae</taxon>
        <taxon>Deinococcus</taxon>
    </lineage>
</organism>
<dbReference type="KEGG" id="dph:EHF33_09225"/>
<keyword evidence="9" id="KW-0406">Ion transport</keyword>
<dbReference type="Proteomes" id="UP000276417">
    <property type="component" value="Chromosome 1"/>
</dbReference>
<accession>A0A3G8YC01</accession>
<evidence type="ECO:0000256" key="2">
    <source>
        <dbReference type="ARBA" id="ARBA00022475"/>
    </source>
</evidence>
<reference evidence="10 11" key="1">
    <citation type="submission" date="2018-11" db="EMBL/GenBank/DDBJ databases">
        <title>Deinococcus shelandsis sp. nov., isolated from South Shetland Islands soil of Antarctica.</title>
        <authorList>
            <person name="Tian J."/>
        </authorList>
    </citation>
    <scope>NUCLEOTIDE SEQUENCE [LARGE SCALE GENOMIC DNA]</scope>
    <source>
        <strain evidence="10 11">S14-83T</strain>
    </source>
</reference>
<dbReference type="AlphaFoldDB" id="A0A3G8YC01"/>
<evidence type="ECO:0000313" key="10">
    <source>
        <dbReference type="EMBL" id="AZI42909.1"/>
    </source>
</evidence>
<comment type="similarity">
    <text evidence="7 9">Belongs to the fluoride channel Fluc/FEX (TC 1.A.43) family.</text>
</comment>
<dbReference type="PANTHER" id="PTHR28259">
    <property type="entry name" value="FLUORIDE EXPORT PROTEIN 1-RELATED"/>
    <property type="match status" value="1"/>
</dbReference>
<dbReference type="HAMAP" id="MF_00454">
    <property type="entry name" value="FluC"/>
    <property type="match status" value="1"/>
</dbReference>
<evidence type="ECO:0000256" key="8">
    <source>
        <dbReference type="ARBA" id="ARBA00035585"/>
    </source>
</evidence>
<feature type="binding site" evidence="9">
    <location>
        <position position="83"/>
    </location>
    <ligand>
        <name>Na(+)</name>
        <dbReference type="ChEBI" id="CHEBI:29101"/>
        <note>structural</note>
    </ligand>
</feature>
<feature type="transmembrane region" description="Helical" evidence="9">
    <location>
        <begin position="35"/>
        <end position="60"/>
    </location>
</feature>
<comment type="catalytic activity">
    <reaction evidence="8">
        <text>fluoride(in) = fluoride(out)</text>
        <dbReference type="Rhea" id="RHEA:76159"/>
        <dbReference type="ChEBI" id="CHEBI:17051"/>
    </reaction>
    <physiologicalReaction direction="left-to-right" evidence="8">
        <dbReference type="Rhea" id="RHEA:76160"/>
    </physiologicalReaction>
</comment>
<keyword evidence="4 9" id="KW-1133">Transmembrane helix</keyword>
<keyword evidence="3 9" id="KW-0812">Transmembrane</keyword>
<dbReference type="Pfam" id="PF02537">
    <property type="entry name" value="CRCB"/>
    <property type="match status" value="1"/>
</dbReference>
<feature type="transmembrane region" description="Helical" evidence="9">
    <location>
        <begin position="72"/>
        <end position="92"/>
    </location>
</feature>
<comment type="activity regulation">
    <text evidence="9">Na(+) is not transported, but it plays an essential structural role and its presence is essential for fluoride channel function.</text>
</comment>
<keyword evidence="2 9" id="KW-1003">Cell membrane</keyword>
<keyword evidence="9" id="KW-0479">Metal-binding</keyword>
<keyword evidence="5 9" id="KW-0472">Membrane</keyword>
<protein>
    <recommendedName>
        <fullName evidence="9">Fluoride-specific ion channel FluC</fullName>
    </recommendedName>
</protein>
<feature type="binding site" evidence="9">
    <location>
        <position position="80"/>
    </location>
    <ligand>
        <name>Na(+)</name>
        <dbReference type="ChEBI" id="CHEBI:29101"/>
        <note>structural</note>
    </ligand>
</feature>
<keyword evidence="6 9" id="KW-0407">Ion channel</keyword>
<dbReference type="RefSeq" id="WP_124870411.1">
    <property type="nucleotide sequence ID" value="NZ_CP034183.1"/>
</dbReference>
<evidence type="ECO:0000256" key="3">
    <source>
        <dbReference type="ARBA" id="ARBA00022692"/>
    </source>
</evidence>
<comment type="subcellular location">
    <subcellularLocation>
        <location evidence="1 9">Cell membrane</location>
        <topology evidence="1 9">Multi-pass membrane protein</topology>
    </subcellularLocation>
</comment>
<gene>
    <name evidence="9 10" type="primary">crcB</name>
    <name evidence="9" type="synonym">fluC</name>
    <name evidence="10" type="ORF">EHF33_09225</name>
</gene>
<proteinExistence type="inferred from homology"/>
<sequence>MTAQAALLVALGGAAGAVTRYALSLWIVSLLSRSAWAAFPFATLLINVSGSFVLAFLLTAIGRGVLPPELRLPLGVGFLGAYTTFSTFSVELDGLLLRGEWGRVALYLLGNVGLGMGAALAGRLLALR</sequence>
<dbReference type="GO" id="GO:0140114">
    <property type="term" value="P:cellular detoxification of fluoride"/>
    <property type="evidence" value="ECO:0007669"/>
    <property type="project" value="UniProtKB-UniRule"/>
</dbReference>
<dbReference type="InterPro" id="IPR003691">
    <property type="entry name" value="FluC"/>
</dbReference>
<evidence type="ECO:0000313" key="11">
    <source>
        <dbReference type="Proteomes" id="UP000276417"/>
    </source>
</evidence>
<dbReference type="GO" id="GO:0046872">
    <property type="term" value="F:metal ion binding"/>
    <property type="evidence" value="ECO:0007669"/>
    <property type="project" value="UniProtKB-KW"/>
</dbReference>
<evidence type="ECO:0000256" key="6">
    <source>
        <dbReference type="ARBA" id="ARBA00023303"/>
    </source>
</evidence>
<feature type="transmembrane region" description="Helical" evidence="9">
    <location>
        <begin position="104"/>
        <end position="126"/>
    </location>
</feature>
<dbReference type="PANTHER" id="PTHR28259:SF1">
    <property type="entry name" value="FLUORIDE EXPORT PROTEIN 1-RELATED"/>
    <property type="match status" value="1"/>
</dbReference>
<evidence type="ECO:0000256" key="9">
    <source>
        <dbReference type="HAMAP-Rule" id="MF_00454"/>
    </source>
</evidence>
<dbReference type="NCBIfam" id="TIGR00494">
    <property type="entry name" value="crcB"/>
    <property type="match status" value="1"/>
</dbReference>
<keyword evidence="11" id="KW-1185">Reference proteome</keyword>
<evidence type="ECO:0000256" key="7">
    <source>
        <dbReference type="ARBA" id="ARBA00035120"/>
    </source>
</evidence>